<dbReference type="SUPFAM" id="SSF52540">
    <property type="entry name" value="P-loop containing nucleoside triphosphate hydrolases"/>
    <property type="match status" value="1"/>
</dbReference>
<dbReference type="Gene3D" id="1.25.40.10">
    <property type="entry name" value="Tetratricopeptide repeat domain"/>
    <property type="match status" value="2"/>
</dbReference>
<comment type="caution">
    <text evidence="1">The sequence shown here is derived from an EMBL/GenBank/DDBJ whole genome shotgun (WGS) entry which is preliminary data.</text>
</comment>
<name>A0A931I8G6_9NOCA</name>
<protein>
    <recommendedName>
        <fullName evidence="3">Tetratricopeptide repeat protein</fullName>
    </recommendedName>
</protein>
<dbReference type="Proteomes" id="UP000655751">
    <property type="component" value="Unassembled WGS sequence"/>
</dbReference>
<gene>
    <name evidence="1" type="ORF">IT779_03250</name>
</gene>
<sequence>MALIGGQGTGKTHLALSFAQMRRNYRCICVLIGGTIGFDVQLGQLARLLRVTVDDGQSPSEAVREALAARDGWLLVFDNANRPQDVLDVLPASETGHVLVTSTNIEWRTHSTAFVEVQGFDGRKSADFLSAYGGLAAAQAANLTEIIGLVDPATAEISCLPIVLREVANAISSGQLTADQYTRRLARTSALVLSAKPTTYRDQVRIVWRAHIAGLAETSPRGLALLHFACFLAPQRLSYDDLRVADSTTEPLRTLLTDADERTDVASELKKFSFDFTDGHAIGLHQLLADVAREQMSDSQRRDWAEVSTAVIAASLPPSTDDRSARAVYDRLAPHVIATAQRSGIPYNDIAAESLRRLGVYFIENAEGRAAVDALDQAMRIVRPRNEHLAVRIAIEKADALRLSGQLDDTAVNFATETCERAVRILGDDDQDRWRTQADLGHLLCERGDGERGYPLVRQAAEGQLSRWIPPNRLGWMMIADLATLRFDLTNDPNDSVVLFGEPIQIEAIYRKVLAERLGELGGDHPDTLLARANLAWLLALRGDWRAADELIRAGIEAAPADHSRHLDLLAARVMVYRARVNDASLSGHWRRLRRALDIIRLNHIAGQVIQARTRRGIQARAAVLDLRLVVLSTYVEAGYARLAERASRRLMQEASEHWLAKGENRILLAYLAAEIDWQRARHDEAIRRMRTSVWEVTRIEPTTLMARQSTWKLSHWYREVGRFDEAAVVVTDGFRWLLDLPPETLPQATATARQEIQEFIESLHNATSSQG</sequence>
<evidence type="ECO:0000313" key="1">
    <source>
        <dbReference type="EMBL" id="MBH0775300.1"/>
    </source>
</evidence>
<dbReference type="Gene3D" id="3.40.50.300">
    <property type="entry name" value="P-loop containing nucleotide triphosphate hydrolases"/>
    <property type="match status" value="1"/>
</dbReference>
<proteinExistence type="predicted"/>
<dbReference type="EMBL" id="JADMLG010000001">
    <property type="protein sequence ID" value="MBH0775300.1"/>
    <property type="molecule type" value="Genomic_DNA"/>
</dbReference>
<organism evidence="1 2">
    <name type="scientific">Nocardia bovistercoris</name>
    <dbReference type="NCBI Taxonomy" id="2785916"/>
    <lineage>
        <taxon>Bacteria</taxon>
        <taxon>Bacillati</taxon>
        <taxon>Actinomycetota</taxon>
        <taxon>Actinomycetes</taxon>
        <taxon>Mycobacteriales</taxon>
        <taxon>Nocardiaceae</taxon>
        <taxon>Nocardia</taxon>
    </lineage>
</organism>
<dbReference type="AlphaFoldDB" id="A0A931I8G6"/>
<evidence type="ECO:0008006" key="3">
    <source>
        <dbReference type="Google" id="ProtNLM"/>
    </source>
</evidence>
<reference evidence="1" key="1">
    <citation type="submission" date="2020-11" db="EMBL/GenBank/DDBJ databases">
        <title>Nocardia NEAU-351.nov., a novel actinomycete isolated from the cow dung.</title>
        <authorList>
            <person name="Zhang X."/>
        </authorList>
    </citation>
    <scope>NUCLEOTIDE SEQUENCE</scope>
    <source>
        <strain evidence="1">NEAU-351</strain>
    </source>
</reference>
<dbReference type="RefSeq" id="WP_196147577.1">
    <property type="nucleotide sequence ID" value="NZ_JADMLG010000001.1"/>
</dbReference>
<dbReference type="InterPro" id="IPR027417">
    <property type="entry name" value="P-loop_NTPase"/>
</dbReference>
<evidence type="ECO:0000313" key="2">
    <source>
        <dbReference type="Proteomes" id="UP000655751"/>
    </source>
</evidence>
<keyword evidence="2" id="KW-1185">Reference proteome</keyword>
<accession>A0A931I8G6</accession>
<dbReference type="InterPro" id="IPR011990">
    <property type="entry name" value="TPR-like_helical_dom_sf"/>
</dbReference>